<protein>
    <submittedName>
        <fullName evidence="1">Uncharacterized protein</fullName>
    </submittedName>
</protein>
<organism evidence="1 2">
    <name type="scientific">Undibacterium danionis</name>
    <dbReference type="NCBI Taxonomy" id="1812100"/>
    <lineage>
        <taxon>Bacteria</taxon>
        <taxon>Pseudomonadati</taxon>
        <taxon>Pseudomonadota</taxon>
        <taxon>Betaproteobacteria</taxon>
        <taxon>Burkholderiales</taxon>
        <taxon>Oxalobacteraceae</taxon>
        <taxon>Undibacterium</taxon>
    </lineage>
</organism>
<comment type="caution">
    <text evidence="1">The sequence shown here is derived from an EMBL/GenBank/DDBJ whole genome shotgun (WGS) entry which is preliminary data.</text>
</comment>
<gene>
    <name evidence="1" type="ORF">ACFFJH_07655</name>
</gene>
<dbReference type="EMBL" id="JBHLXJ010000008">
    <property type="protein sequence ID" value="MFC0349679.1"/>
    <property type="molecule type" value="Genomic_DNA"/>
</dbReference>
<evidence type="ECO:0000313" key="1">
    <source>
        <dbReference type="EMBL" id="MFC0349679.1"/>
    </source>
</evidence>
<accession>A0ABV6IFL6</accession>
<dbReference type="Proteomes" id="UP001589844">
    <property type="component" value="Unassembled WGS sequence"/>
</dbReference>
<reference evidence="1 2" key="1">
    <citation type="submission" date="2024-09" db="EMBL/GenBank/DDBJ databases">
        <authorList>
            <person name="Sun Q."/>
            <person name="Mori K."/>
        </authorList>
    </citation>
    <scope>NUCLEOTIDE SEQUENCE [LARGE SCALE GENOMIC DNA]</scope>
    <source>
        <strain evidence="1 2">CCM 8677</strain>
    </source>
</reference>
<keyword evidence="2" id="KW-1185">Reference proteome</keyword>
<sequence>MANLYRIFKDLIPESPLLIGEVVASHSTYCDIQLPGGAYITARGVSTVGNKVFVRDGVIEGVAPTLTVVTVEI</sequence>
<proteinExistence type="predicted"/>
<evidence type="ECO:0000313" key="2">
    <source>
        <dbReference type="Proteomes" id="UP001589844"/>
    </source>
</evidence>
<name>A0ABV6IFL6_9BURK</name>